<dbReference type="OrthoDB" id="381190at2759"/>
<dbReference type="AlphaFoldDB" id="A0A835IL91"/>
<dbReference type="Proteomes" id="UP000631114">
    <property type="component" value="Unassembled WGS sequence"/>
</dbReference>
<gene>
    <name evidence="2" type="ORF">IFM89_009572</name>
</gene>
<accession>A0A835IL91</accession>
<evidence type="ECO:0000256" key="1">
    <source>
        <dbReference type="SAM" id="MobiDB-lite"/>
    </source>
</evidence>
<feature type="region of interest" description="Disordered" evidence="1">
    <location>
        <begin position="1"/>
        <end position="39"/>
    </location>
</feature>
<sequence>MGALDPHVQKRNQLSLSRSHGEGACAGSDSGQHIQSMDELPMDLRPSFAMSEDYYSTVKAEIWIL</sequence>
<dbReference type="EMBL" id="JADFTS010000002">
    <property type="protein sequence ID" value="KAF9619821.1"/>
    <property type="molecule type" value="Genomic_DNA"/>
</dbReference>
<proteinExistence type="predicted"/>
<organism evidence="2 3">
    <name type="scientific">Coptis chinensis</name>
    <dbReference type="NCBI Taxonomy" id="261450"/>
    <lineage>
        <taxon>Eukaryota</taxon>
        <taxon>Viridiplantae</taxon>
        <taxon>Streptophyta</taxon>
        <taxon>Embryophyta</taxon>
        <taxon>Tracheophyta</taxon>
        <taxon>Spermatophyta</taxon>
        <taxon>Magnoliopsida</taxon>
        <taxon>Ranunculales</taxon>
        <taxon>Ranunculaceae</taxon>
        <taxon>Coptidoideae</taxon>
        <taxon>Coptis</taxon>
    </lineage>
</organism>
<keyword evidence="3" id="KW-1185">Reference proteome</keyword>
<evidence type="ECO:0000313" key="2">
    <source>
        <dbReference type="EMBL" id="KAF9619821.1"/>
    </source>
</evidence>
<reference evidence="2 3" key="1">
    <citation type="submission" date="2020-10" db="EMBL/GenBank/DDBJ databases">
        <title>The Coptis chinensis genome and diversification of protoberbering-type alkaloids.</title>
        <authorList>
            <person name="Wang B."/>
            <person name="Shu S."/>
            <person name="Song C."/>
            <person name="Liu Y."/>
        </authorList>
    </citation>
    <scope>NUCLEOTIDE SEQUENCE [LARGE SCALE GENOMIC DNA]</scope>
    <source>
        <strain evidence="2">HL-2020</strain>
        <tissue evidence="2">Leaf</tissue>
    </source>
</reference>
<evidence type="ECO:0000313" key="3">
    <source>
        <dbReference type="Proteomes" id="UP000631114"/>
    </source>
</evidence>
<name>A0A835IL91_9MAGN</name>
<protein>
    <submittedName>
        <fullName evidence="2">Uncharacterized protein</fullName>
    </submittedName>
</protein>
<comment type="caution">
    <text evidence="2">The sequence shown here is derived from an EMBL/GenBank/DDBJ whole genome shotgun (WGS) entry which is preliminary data.</text>
</comment>